<evidence type="ECO:0000256" key="19">
    <source>
        <dbReference type="PIRNR" id="PIRNR003407"/>
    </source>
</evidence>
<keyword evidence="12 18" id="KW-0010">Activator</keyword>
<reference evidence="20" key="1">
    <citation type="submission" date="2020-07" db="EMBL/GenBank/DDBJ databases">
        <authorList>
            <person name="Zhang W."/>
            <person name="Yang S."/>
        </authorList>
    </citation>
    <scope>NUCLEOTIDE SEQUENCE</scope>
    <source>
        <strain evidence="20">Kyd-n0106</strain>
    </source>
</reference>
<keyword evidence="2 18" id="KW-0244">Early protein</keyword>
<dbReference type="InterPro" id="IPR000148">
    <property type="entry name" value="Papilloma_E7"/>
</dbReference>
<evidence type="ECO:0000256" key="10">
    <source>
        <dbReference type="ARBA" id="ARBA00023015"/>
    </source>
</evidence>
<evidence type="ECO:0000256" key="11">
    <source>
        <dbReference type="ARBA" id="ARBA00023125"/>
    </source>
</evidence>
<dbReference type="Gene3D" id="3.30.160.330">
    <property type="match status" value="1"/>
</dbReference>
<evidence type="ECO:0000256" key="1">
    <source>
        <dbReference type="ARBA" id="ARBA00022504"/>
    </source>
</evidence>
<dbReference type="GO" id="GO:0042025">
    <property type="term" value="C:host cell nucleus"/>
    <property type="evidence" value="ECO:0007669"/>
    <property type="project" value="UniProtKB-SubCell"/>
</dbReference>
<feature type="zinc finger region" evidence="18">
    <location>
        <begin position="71"/>
        <end position="107"/>
    </location>
</feature>
<evidence type="ECO:0000256" key="13">
    <source>
        <dbReference type="ARBA" id="ARBA00023163"/>
    </source>
</evidence>
<evidence type="ECO:0000256" key="9">
    <source>
        <dbReference type="ARBA" id="ARBA00022833"/>
    </source>
</evidence>
<dbReference type="GO" id="GO:0030430">
    <property type="term" value="C:host cell cytoplasm"/>
    <property type="evidence" value="ECO:0007669"/>
    <property type="project" value="UniProtKB-SubCell"/>
</dbReference>
<keyword evidence="15" id="KW-0922">Interferon antiviral system evasion</keyword>
<evidence type="ECO:0000256" key="5">
    <source>
        <dbReference type="ARBA" id="ARBA00022632"/>
    </source>
</evidence>
<proteinExistence type="inferred from homology"/>
<evidence type="ECO:0000256" key="18">
    <source>
        <dbReference type="HAMAP-Rule" id="MF_04004"/>
    </source>
</evidence>
<sequence length="111" mass="12337">MYVEGSLPTLLDNMHGRHVTLKDIVLDLQPPDPVGLHCYEQLVDSSEDEVDEVDGQDSQPLKQHYQIVTCCCGCDSNVRLVVQCTETDIREVQQLLLGTLNIVCPICAPKT</sequence>
<keyword evidence="4 18" id="KW-0945">Host-virus interaction</keyword>
<evidence type="ECO:0000256" key="8">
    <source>
        <dbReference type="ARBA" id="ARBA00022830"/>
    </source>
</evidence>
<dbReference type="GO" id="GO:0039502">
    <property type="term" value="P:symbiont-mediated suppression of host type I interferon-mediated signaling pathway"/>
    <property type="evidence" value="ECO:0007669"/>
    <property type="project" value="UniProtKB-UniRule"/>
</dbReference>
<comment type="caution">
    <text evidence="18">Lacks conserved residue(s) required for the propagation of feature annotation.</text>
</comment>
<dbReference type="SUPFAM" id="SSF161234">
    <property type="entry name" value="E7 C-terminal domain-like"/>
    <property type="match status" value="1"/>
</dbReference>
<keyword evidence="6 18" id="KW-0479">Metal-binding</keyword>
<dbReference type="GO" id="GO:0019904">
    <property type="term" value="F:protein domain specific binding"/>
    <property type="evidence" value="ECO:0007669"/>
    <property type="project" value="UniProtKB-UniRule"/>
</dbReference>
<feature type="short sequence motif" description="Nuclear export signal" evidence="18">
    <location>
        <begin position="89"/>
        <end position="97"/>
    </location>
</feature>
<evidence type="ECO:0000256" key="16">
    <source>
        <dbReference type="ARBA" id="ARBA00023280"/>
    </source>
</evidence>
<keyword evidence="5 18" id="KW-1090">Inhibition of host innate immune response by virus</keyword>
<dbReference type="EMBL" id="MT783408">
    <property type="protein sequence ID" value="QOI17566.1"/>
    <property type="molecule type" value="Genomic_DNA"/>
</dbReference>
<keyword evidence="17 18" id="KW-1078">G1/S host cell cycle checkpoint dysregulation by virus</keyword>
<evidence type="ECO:0000256" key="3">
    <source>
        <dbReference type="ARBA" id="ARBA00022562"/>
    </source>
</evidence>
<dbReference type="GO" id="GO:0003700">
    <property type="term" value="F:DNA-binding transcription factor activity"/>
    <property type="evidence" value="ECO:0007669"/>
    <property type="project" value="UniProtKB-UniRule"/>
</dbReference>
<evidence type="ECO:0000256" key="7">
    <source>
        <dbReference type="ARBA" id="ARBA00022771"/>
    </source>
</evidence>
<evidence type="ECO:0000256" key="15">
    <source>
        <dbReference type="ARBA" id="ARBA00023258"/>
    </source>
</evidence>
<keyword evidence="9 18" id="KW-0862">Zinc</keyword>
<protein>
    <recommendedName>
        <fullName evidence="18 19">Protein E7</fullName>
    </recommendedName>
</protein>
<gene>
    <name evidence="18" type="primary">E7</name>
</gene>
<name>A0A7L8Y9W7_9PAPI</name>
<evidence type="ECO:0000256" key="6">
    <source>
        <dbReference type="ARBA" id="ARBA00022723"/>
    </source>
</evidence>
<keyword evidence="7 18" id="KW-0863">Zinc-finger</keyword>
<dbReference type="GO" id="GO:0006351">
    <property type="term" value="P:DNA-templated transcription"/>
    <property type="evidence" value="ECO:0007669"/>
    <property type="project" value="UniProtKB-UniRule"/>
</dbReference>
<comment type="domain">
    <text evidence="18">The E7 terminal domain is an intrinsically disordered domain, whose flexibility and conformational transitions confer target adaptability to the oncoprotein. It allows adaptation to a variety of protein targets and exposes the PEST degradation sequence that regulates its turnover in the cell.</text>
</comment>
<dbReference type="GO" id="GO:0052170">
    <property type="term" value="P:symbiont-mediated suppression of host innate immune response"/>
    <property type="evidence" value="ECO:0007669"/>
    <property type="project" value="UniProtKB-KW"/>
</dbReference>
<comment type="subcellular location">
    <subcellularLocation>
        <location evidence="18">Host cytoplasm</location>
    </subcellularLocation>
    <subcellularLocation>
        <location evidence="18">Host nucleus</location>
    </subcellularLocation>
    <text evidence="18">Predominantly found in the host nucleus.</text>
</comment>
<comment type="function">
    <text evidence="19">E7 protein has both transforming and trans-activating activities.</text>
</comment>
<comment type="function">
    <text evidence="18">Plays a role in viral genome replication by driving entry of quiescent cells into the cell cycle. Stimulation of progression from G1 to S phase allows the virus to efficiently use the cellular DNA replicating machinery to achieve viral genome replication. E7 protein has both transforming and trans-activating activities. Induces the disassembly of the E2F1 transcription factor from RB1, with subsequent transcriptional activation of E2F1-regulated S-phase genes. Interferes with host histone deacetylation mediated by HDAC1 and HDAC2, leading to transcription activation. Plays also a role in the inhibition of both antiviral and antiproliferative functions of host interferon alpha. Interaction with host TMEM173/STING impairs the ability of TMEM173/STING to sense cytosolic DNA and promote the production of type I interferon (IFN-alpha and IFN-beta).</text>
</comment>
<dbReference type="HAMAP" id="MF_04004">
    <property type="entry name" value="PPV_E7"/>
    <property type="match status" value="1"/>
</dbReference>
<dbReference type="Pfam" id="PF00527">
    <property type="entry name" value="E7"/>
    <property type="match status" value="1"/>
</dbReference>
<keyword evidence="3 18" id="KW-1048">Host nucleus</keyword>
<keyword evidence="8 18" id="KW-1114">Inhibition of host interferon signaling pathway by virus</keyword>
<evidence type="ECO:0000256" key="4">
    <source>
        <dbReference type="ARBA" id="ARBA00022581"/>
    </source>
</evidence>
<evidence type="ECO:0000313" key="20">
    <source>
        <dbReference type="EMBL" id="QOI17566.1"/>
    </source>
</evidence>
<accession>A0A7L8Y9W7</accession>
<evidence type="ECO:0000256" key="12">
    <source>
        <dbReference type="ARBA" id="ARBA00023159"/>
    </source>
</evidence>
<keyword evidence="13 18" id="KW-0804">Transcription</keyword>
<keyword evidence="1 18" id="KW-1121">Modulation of host cell cycle by virus</keyword>
<comment type="subunit">
    <text evidence="18">Homodimer. Homooligomer. Interacts with host RB1; this interaction induces dissociation of RB1-E2F1 complex thereby disrupting RB1 activity. Interacts with host EP300; this interaction represses EP300 transcriptional activity. Interacts with protein E2; this interaction inhibits E7 oncogenic activity. Interacts with host TMEM173/STING; this interaction impairs the ability of TMEM173/STING to sense cytosolic DNA and promote the production of type I interferon (IFN-alpha and IFN-beta).</text>
</comment>
<dbReference type="GO" id="GO:0008270">
    <property type="term" value="F:zinc ion binding"/>
    <property type="evidence" value="ECO:0007669"/>
    <property type="project" value="UniProtKB-KW"/>
</dbReference>
<keyword evidence="16 18" id="KW-0899">Viral immunoevasion</keyword>
<dbReference type="PIRSF" id="PIRSF003407">
    <property type="entry name" value="Papvi_E7"/>
    <property type="match status" value="1"/>
</dbReference>
<evidence type="ECO:0000256" key="2">
    <source>
        <dbReference type="ARBA" id="ARBA00022518"/>
    </source>
</evidence>
<keyword evidence="10 18" id="KW-0805">Transcription regulation</keyword>
<organism evidence="20">
    <name type="scientific">Human papillomavirus type 6</name>
    <dbReference type="NCBI Taxonomy" id="31552"/>
    <lineage>
        <taxon>Viruses</taxon>
        <taxon>Monodnaviria</taxon>
        <taxon>Shotokuvirae</taxon>
        <taxon>Cossaviricota</taxon>
        <taxon>Papovaviricetes</taxon>
        <taxon>Zurhausenvirales</taxon>
        <taxon>Papillomaviridae</taxon>
        <taxon>Firstpapillomavirinae</taxon>
        <taxon>Alphapapillomavirus</taxon>
        <taxon>Alphapapillomavirus 10</taxon>
    </lineage>
</organism>
<evidence type="ECO:0000256" key="14">
    <source>
        <dbReference type="ARBA" id="ARBA00023200"/>
    </source>
</evidence>
<comment type="PTM">
    <text evidence="18">Highly phosphorylated.</text>
</comment>
<keyword evidence="11 18" id="KW-0238">DNA-binding</keyword>
<keyword evidence="14 18" id="KW-1035">Host cytoplasm</keyword>
<dbReference type="GO" id="GO:0003677">
    <property type="term" value="F:DNA binding"/>
    <property type="evidence" value="ECO:0007669"/>
    <property type="project" value="UniProtKB-UniRule"/>
</dbReference>
<dbReference type="GO" id="GO:0039645">
    <property type="term" value="P:symbiont-mediated perturbation of host cell cycle G1/S transition checkpoint"/>
    <property type="evidence" value="ECO:0007669"/>
    <property type="project" value="UniProtKB-UniRule"/>
</dbReference>
<feature type="short sequence motif" description="LXCXE motif; interaction with host RB1 and TMEM173/STING" evidence="18">
    <location>
        <begin position="36"/>
        <end position="40"/>
    </location>
</feature>
<evidence type="ECO:0000256" key="17">
    <source>
        <dbReference type="ARBA" id="ARBA00023309"/>
    </source>
</evidence>
<comment type="similarity">
    <text evidence="18 19">Belongs to the papillomaviridae E7 protein family.</text>
</comment>